<gene>
    <name evidence="1" type="ORF">CEXT_571911</name>
</gene>
<dbReference type="Proteomes" id="UP001054945">
    <property type="component" value="Unassembled WGS sequence"/>
</dbReference>
<organism evidence="1 2">
    <name type="scientific">Caerostris extrusa</name>
    <name type="common">Bark spider</name>
    <name type="synonym">Caerostris bankana</name>
    <dbReference type="NCBI Taxonomy" id="172846"/>
    <lineage>
        <taxon>Eukaryota</taxon>
        <taxon>Metazoa</taxon>
        <taxon>Ecdysozoa</taxon>
        <taxon>Arthropoda</taxon>
        <taxon>Chelicerata</taxon>
        <taxon>Arachnida</taxon>
        <taxon>Araneae</taxon>
        <taxon>Araneomorphae</taxon>
        <taxon>Entelegynae</taxon>
        <taxon>Araneoidea</taxon>
        <taxon>Araneidae</taxon>
        <taxon>Caerostris</taxon>
    </lineage>
</organism>
<dbReference type="AlphaFoldDB" id="A0AAV4TSR0"/>
<reference evidence="1 2" key="1">
    <citation type="submission" date="2021-06" db="EMBL/GenBank/DDBJ databases">
        <title>Caerostris extrusa draft genome.</title>
        <authorList>
            <person name="Kono N."/>
            <person name="Arakawa K."/>
        </authorList>
    </citation>
    <scope>NUCLEOTIDE SEQUENCE [LARGE SCALE GENOMIC DNA]</scope>
</reference>
<accession>A0AAV4TSR0</accession>
<evidence type="ECO:0000313" key="2">
    <source>
        <dbReference type="Proteomes" id="UP001054945"/>
    </source>
</evidence>
<dbReference type="SUPFAM" id="SSF52058">
    <property type="entry name" value="L domain-like"/>
    <property type="match status" value="1"/>
</dbReference>
<keyword evidence="2" id="KW-1185">Reference proteome</keyword>
<protein>
    <submittedName>
        <fullName evidence="1">Uncharacterized protein</fullName>
    </submittedName>
</protein>
<comment type="caution">
    <text evidence="1">The sequence shown here is derived from an EMBL/GenBank/DDBJ whole genome shotgun (WGS) entry which is preliminary data.</text>
</comment>
<dbReference type="Gene3D" id="3.80.10.10">
    <property type="entry name" value="Ribonuclease Inhibitor"/>
    <property type="match status" value="1"/>
</dbReference>
<sequence length="241" mass="28230">MDVRFQCDFYLNIRFIYLEKLCPDTCGSEQIYLDHNNLTDLDSVLHPGMYNVDKLYLSHNPFTRVTENSFNGKVDRVSHIGLDNCLIQEFNVRHYMGLRNLWGLELNYNLIDKIINSWNSHFTSIRVSHRTVLLIRQFLLVLSTASPRIQNSDQNFTRVPILIYKSISAHLHLIDRDTLIVYVRSSFFCQGRTHAILQVLKGLTAYPVHVRLQSDERMVEPIRFPVPEFIYLLVENLLCGR</sequence>
<name>A0AAV4TSR0_CAEEX</name>
<evidence type="ECO:0000313" key="1">
    <source>
        <dbReference type="EMBL" id="GIY48091.1"/>
    </source>
</evidence>
<dbReference type="InterPro" id="IPR032675">
    <property type="entry name" value="LRR_dom_sf"/>
</dbReference>
<proteinExistence type="predicted"/>
<dbReference type="EMBL" id="BPLR01011673">
    <property type="protein sequence ID" value="GIY48091.1"/>
    <property type="molecule type" value="Genomic_DNA"/>
</dbReference>